<organism evidence="14 15">
    <name type="scientific">Adineta ricciae</name>
    <name type="common">Rotifer</name>
    <dbReference type="NCBI Taxonomy" id="249248"/>
    <lineage>
        <taxon>Eukaryota</taxon>
        <taxon>Metazoa</taxon>
        <taxon>Spiralia</taxon>
        <taxon>Gnathifera</taxon>
        <taxon>Rotifera</taxon>
        <taxon>Eurotatoria</taxon>
        <taxon>Bdelloidea</taxon>
        <taxon>Adinetida</taxon>
        <taxon>Adinetidae</taxon>
        <taxon>Adineta</taxon>
    </lineage>
</organism>
<dbReference type="AlphaFoldDB" id="A0A814XHG1"/>
<dbReference type="PROSITE" id="PS00113">
    <property type="entry name" value="ADENYLATE_KINASE"/>
    <property type="match status" value="2"/>
</dbReference>
<evidence type="ECO:0000256" key="12">
    <source>
        <dbReference type="RuleBase" id="RU003330"/>
    </source>
</evidence>
<feature type="compositionally biased region" description="Basic and acidic residues" evidence="13">
    <location>
        <begin position="103"/>
        <end position="113"/>
    </location>
</feature>
<proteinExistence type="inferred from homology"/>
<evidence type="ECO:0000313" key="15">
    <source>
        <dbReference type="Proteomes" id="UP000663828"/>
    </source>
</evidence>
<keyword evidence="7" id="KW-0547">Nucleotide-binding</keyword>
<feature type="compositionally biased region" description="Polar residues" evidence="13">
    <location>
        <begin position="149"/>
        <end position="158"/>
    </location>
</feature>
<dbReference type="HAMAP" id="MF_00235">
    <property type="entry name" value="Adenylate_kinase_Adk"/>
    <property type="match status" value="2"/>
</dbReference>
<evidence type="ECO:0000256" key="2">
    <source>
        <dbReference type="ARBA" id="ARBA00004496"/>
    </source>
</evidence>
<evidence type="ECO:0000256" key="5">
    <source>
        <dbReference type="ARBA" id="ARBA00022490"/>
    </source>
</evidence>
<dbReference type="EC" id="2.7.4.3" evidence="4"/>
<keyword evidence="15" id="KW-1185">Reference proteome</keyword>
<dbReference type="SUPFAM" id="SSF47391">
    <property type="entry name" value="Dimerization-anchoring domain of cAMP-dependent PK regulatory subunit"/>
    <property type="match status" value="1"/>
</dbReference>
<comment type="function">
    <text evidence="1">Catalyzes the reversible transfer of the terminal phosphate group between ATP and AMP. Plays an important role in cellular energy homeostasis and in adenine nucleotide metabolism.</text>
</comment>
<dbReference type="CDD" id="cd22978">
    <property type="entry name" value="DD_AK5"/>
    <property type="match status" value="1"/>
</dbReference>
<evidence type="ECO:0000256" key="6">
    <source>
        <dbReference type="ARBA" id="ARBA00022679"/>
    </source>
</evidence>
<keyword evidence="6 12" id="KW-0808">Transferase</keyword>
<accession>A0A814XHG1</accession>
<gene>
    <name evidence="14" type="ORF">XAT740_LOCUS24438</name>
</gene>
<dbReference type="InterPro" id="IPR027417">
    <property type="entry name" value="P-loop_NTPase"/>
</dbReference>
<dbReference type="Pfam" id="PF00406">
    <property type="entry name" value="ADK"/>
    <property type="match status" value="2"/>
</dbReference>
<feature type="compositionally biased region" description="Basic and acidic residues" evidence="13">
    <location>
        <begin position="123"/>
        <end position="132"/>
    </location>
</feature>
<dbReference type="GO" id="GO:0005524">
    <property type="term" value="F:ATP binding"/>
    <property type="evidence" value="ECO:0007669"/>
    <property type="project" value="UniProtKB-KW"/>
</dbReference>
<comment type="caution">
    <text evidence="14">The sequence shown here is derived from an EMBL/GenBank/DDBJ whole genome shotgun (WGS) entry which is preliminary data.</text>
</comment>
<dbReference type="CDD" id="cd01428">
    <property type="entry name" value="ADK"/>
    <property type="match status" value="2"/>
</dbReference>
<evidence type="ECO:0000256" key="4">
    <source>
        <dbReference type="ARBA" id="ARBA00012955"/>
    </source>
</evidence>
<comment type="subcellular location">
    <subcellularLocation>
        <location evidence="2">Cytoplasm</location>
    </subcellularLocation>
</comment>
<evidence type="ECO:0000256" key="1">
    <source>
        <dbReference type="ARBA" id="ARBA00003053"/>
    </source>
</evidence>
<evidence type="ECO:0000256" key="9">
    <source>
        <dbReference type="ARBA" id="ARBA00022840"/>
    </source>
</evidence>
<protein>
    <recommendedName>
        <fullName evidence="4">adenylate kinase</fullName>
        <ecNumber evidence="4">2.7.4.3</ecNumber>
    </recommendedName>
    <alternativeName>
        <fullName evidence="10">ATP:AMP phosphotransferase</fullName>
    </alternativeName>
    <alternativeName>
        <fullName evidence="11">Adenylate monophosphate kinase</fullName>
    </alternativeName>
</protein>
<dbReference type="FunFam" id="3.40.50.300:FF:000315">
    <property type="entry name" value="Adenylate kinase 1"/>
    <property type="match status" value="1"/>
</dbReference>
<dbReference type="GO" id="GO:0005737">
    <property type="term" value="C:cytoplasm"/>
    <property type="evidence" value="ECO:0007669"/>
    <property type="project" value="UniProtKB-SubCell"/>
</dbReference>
<evidence type="ECO:0000256" key="13">
    <source>
        <dbReference type="SAM" id="MobiDB-lite"/>
    </source>
</evidence>
<dbReference type="PRINTS" id="PR00094">
    <property type="entry name" value="ADENYLTKNASE"/>
</dbReference>
<dbReference type="Gene3D" id="3.40.50.300">
    <property type="entry name" value="P-loop containing nucleotide triphosphate hydrolases"/>
    <property type="match status" value="2"/>
</dbReference>
<evidence type="ECO:0000256" key="8">
    <source>
        <dbReference type="ARBA" id="ARBA00022777"/>
    </source>
</evidence>
<dbReference type="InterPro" id="IPR033690">
    <property type="entry name" value="Adenylat_kinase_CS"/>
</dbReference>
<name>A0A814XHG1_ADIRI</name>
<reference evidence="14" key="1">
    <citation type="submission" date="2021-02" db="EMBL/GenBank/DDBJ databases">
        <authorList>
            <person name="Nowell W R."/>
        </authorList>
    </citation>
    <scope>NUCLEOTIDE SEQUENCE</scope>
</reference>
<dbReference type="EMBL" id="CAJNOR010001891">
    <property type="protein sequence ID" value="CAF1215798.1"/>
    <property type="molecule type" value="Genomic_DNA"/>
</dbReference>
<dbReference type="Proteomes" id="UP000663828">
    <property type="component" value="Unassembled WGS sequence"/>
</dbReference>
<feature type="region of interest" description="Disordered" evidence="13">
    <location>
        <begin position="99"/>
        <end position="158"/>
    </location>
</feature>
<sequence length="561" mass="63407">MTCTHGNANTELAKEYISKRKIPQLFEALITGLMVHKPEDHIEFIINSLKRYKDGNQQLKWDEFIERKGGMHNILAPITKSTDLNTALEIDNRLSKLDAIPAGKHEEKPKIQERPQSPTPDQQLKHEQERAQAPKSDQQHTSNDDKTKYQPQQMANAQVTEHKRLLQGKPIIFVGGGPGSGKGTQCEKMIEKYGFTHLSTGDLIRAVVKDSTSEKGRYFNEIMSQGKLISTEDILGLLKDVIYERANQASGFLIDGFPRRVDQGIHFEKDVAVCDLFIYFDVPDNVMIERLLKRGEISGRVDDNRETIAKRLHTFNEETTPILDYYSKQGKLVKIDANRKPDEVFTDVSKVSDRLLSHYQVVIERKPGLDNLKNSKIIFVVGGPGSGKGTQCERIVQKYGFTHLSTGDLLREAVQSKSERGEQLNALMKEGKLVPMEVVLDLLKENMIKNADKSKGFLIDGYPREVPQAQKFEEMIAPCNLVLYVKASDDTMTKRLLHRGQTSGRVDDNEATIKNRLQTFHNQTLPVLDLYQKQGKVAEVNSELAPDDVFGEVRNVLDKLA</sequence>
<comment type="subunit">
    <text evidence="3">Monomer.</text>
</comment>
<keyword evidence="5" id="KW-0963">Cytoplasm</keyword>
<evidence type="ECO:0000256" key="7">
    <source>
        <dbReference type="ARBA" id="ARBA00022741"/>
    </source>
</evidence>
<keyword evidence="9" id="KW-0067">ATP-binding</keyword>
<evidence type="ECO:0000256" key="10">
    <source>
        <dbReference type="ARBA" id="ARBA00031517"/>
    </source>
</evidence>
<evidence type="ECO:0000313" key="14">
    <source>
        <dbReference type="EMBL" id="CAF1215798.1"/>
    </source>
</evidence>
<dbReference type="GO" id="GO:0004017">
    <property type="term" value="F:AMP kinase activity"/>
    <property type="evidence" value="ECO:0007669"/>
    <property type="project" value="UniProtKB-EC"/>
</dbReference>
<comment type="similarity">
    <text evidence="12">Belongs to the adenylate kinase family.</text>
</comment>
<evidence type="ECO:0000256" key="3">
    <source>
        <dbReference type="ARBA" id="ARBA00011245"/>
    </source>
</evidence>
<evidence type="ECO:0000256" key="11">
    <source>
        <dbReference type="ARBA" id="ARBA00078502"/>
    </source>
</evidence>
<dbReference type="SUPFAM" id="SSF52540">
    <property type="entry name" value="P-loop containing nucleoside triphosphate hydrolases"/>
    <property type="match status" value="2"/>
</dbReference>
<dbReference type="PANTHER" id="PTHR23359">
    <property type="entry name" value="NUCLEOTIDE KINASE"/>
    <property type="match status" value="1"/>
</dbReference>
<keyword evidence="8 12" id="KW-0418">Kinase</keyword>
<dbReference type="InterPro" id="IPR000850">
    <property type="entry name" value="Adenylat/UMP-CMP_kin"/>
</dbReference>